<proteinExistence type="predicted"/>
<accession>A0A518GHI2</accession>
<protein>
    <recommendedName>
        <fullName evidence="3">DUF4432 domain-containing protein</fullName>
    </recommendedName>
</protein>
<evidence type="ECO:0008006" key="3">
    <source>
        <dbReference type="Google" id="ProtNLM"/>
    </source>
</evidence>
<dbReference type="KEGG" id="ahel:Q31a_64480"/>
<reference evidence="1 2" key="1">
    <citation type="submission" date="2019-02" db="EMBL/GenBank/DDBJ databases">
        <title>Deep-cultivation of Planctomycetes and their phenomic and genomic characterization uncovers novel biology.</title>
        <authorList>
            <person name="Wiegand S."/>
            <person name="Jogler M."/>
            <person name="Boedeker C."/>
            <person name="Pinto D."/>
            <person name="Vollmers J."/>
            <person name="Rivas-Marin E."/>
            <person name="Kohn T."/>
            <person name="Peeters S.H."/>
            <person name="Heuer A."/>
            <person name="Rast P."/>
            <person name="Oberbeckmann S."/>
            <person name="Bunk B."/>
            <person name="Jeske O."/>
            <person name="Meyerdierks A."/>
            <person name="Storesund J.E."/>
            <person name="Kallscheuer N."/>
            <person name="Luecker S."/>
            <person name="Lage O.M."/>
            <person name="Pohl T."/>
            <person name="Merkel B.J."/>
            <person name="Hornburger P."/>
            <person name="Mueller R.-W."/>
            <person name="Bruemmer F."/>
            <person name="Labrenz M."/>
            <person name="Spormann A.M."/>
            <person name="Op den Camp H."/>
            <person name="Overmann J."/>
            <person name="Amann R."/>
            <person name="Jetten M.S.M."/>
            <person name="Mascher T."/>
            <person name="Medema M.H."/>
            <person name="Devos D.P."/>
            <person name="Kaster A.-K."/>
            <person name="Ovreas L."/>
            <person name="Rohde M."/>
            <person name="Galperin M.Y."/>
            <person name="Jogler C."/>
        </authorList>
    </citation>
    <scope>NUCLEOTIDE SEQUENCE [LARGE SCALE GENOMIC DNA]</scope>
    <source>
        <strain evidence="1 2">Q31a</strain>
    </source>
</reference>
<dbReference type="Gene3D" id="2.70.98.10">
    <property type="match status" value="1"/>
</dbReference>
<dbReference type="GO" id="GO:0030246">
    <property type="term" value="F:carbohydrate binding"/>
    <property type="evidence" value="ECO:0007669"/>
    <property type="project" value="InterPro"/>
</dbReference>
<dbReference type="EMBL" id="CP036298">
    <property type="protein sequence ID" value="QDV28055.1"/>
    <property type="molecule type" value="Genomic_DNA"/>
</dbReference>
<name>A0A518GHI2_9BACT</name>
<dbReference type="Pfam" id="PF14486">
    <property type="entry name" value="DUF4432"/>
    <property type="match status" value="1"/>
</dbReference>
<dbReference type="Proteomes" id="UP000318017">
    <property type="component" value="Chromosome"/>
</dbReference>
<dbReference type="AlphaFoldDB" id="A0A518GHI2"/>
<organism evidence="1 2">
    <name type="scientific">Aureliella helgolandensis</name>
    <dbReference type="NCBI Taxonomy" id="2527968"/>
    <lineage>
        <taxon>Bacteria</taxon>
        <taxon>Pseudomonadati</taxon>
        <taxon>Planctomycetota</taxon>
        <taxon>Planctomycetia</taxon>
        <taxon>Pirellulales</taxon>
        <taxon>Pirellulaceae</taxon>
        <taxon>Aureliella</taxon>
    </lineage>
</organism>
<dbReference type="RefSeq" id="WP_145086408.1">
    <property type="nucleotide sequence ID" value="NZ_CP036298.1"/>
</dbReference>
<sequence length="389" mass="42287">MQITLPEISPIDGPVDLSKPLADALCVRSAAGEFRIKRVRLSGGLSSGVELILVDNGNVRAAICPTRGMGLWKMQVGDCCLGWDSPVPGPVHPSFVALNEPSGLGWLEGFDELFVRCGLQGFGPPVFAANGQLAYPLHGRIANLPARSVEFHLDHERASLSIVGQVCETRFLQHDLRLTAKYTFQVGKPSVQIHDQLLNASSSPADAHLLYHINVGKPLLGAGSRMVVSADNVVPRDARAAEGLSEWSSYQAPEEGYTEQAYFFDSRADAEGWGGALLTSPDAAQGFVMRYKTENLPCFTQWKNTLPDCDGYVTGMEPGTGFPNPRAFEIERGRGLHLQGRESRDFHLELEAVSTRDGVAQWGERLEAARGGKAVRSAELDPQRCLPHT</sequence>
<dbReference type="CDD" id="cd09023">
    <property type="entry name" value="Aldose_epim_Ec_c4013"/>
    <property type="match status" value="1"/>
</dbReference>
<evidence type="ECO:0000313" key="2">
    <source>
        <dbReference type="Proteomes" id="UP000318017"/>
    </source>
</evidence>
<gene>
    <name evidence="1" type="ORF">Q31a_64480</name>
</gene>
<dbReference type="OrthoDB" id="6183686at2"/>
<dbReference type="InterPro" id="IPR027839">
    <property type="entry name" value="DUF4432"/>
</dbReference>
<dbReference type="InterPro" id="IPR014718">
    <property type="entry name" value="GH-type_carb-bd"/>
</dbReference>
<evidence type="ECO:0000313" key="1">
    <source>
        <dbReference type="EMBL" id="QDV28055.1"/>
    </source>
</evidence>
<keyword evidence="2" id="KW-1185">Reference proteome</keyword>